<dbReference type="AlphaFoldDB" id="A0A835UP51"/>
<reference evidence="1 2" key="1">
    <citation type="journal article" date="2020" name="Nat. Food">
        <title>A phased Vanilla planifolia genome enables genetic improvement of flavour and production.</title>
        <authorList>
            <person name="Hasing T."/>
            <person name="Tang H."/>
            <person name="Brym M."/>
            <person name="Khazi F."/>
            <person name="Huang T."/>
            <person name="Chambers A.H."/>
        </authorList>
    </citation>
    <scope>NUCLEOTIDE SEQUENCE [LARGE SCALE GENOMIC DNA]</scope>
    <source>
        <tissue evidence="1">Leaf</tissue>
    </source>
</reference>
<gene>
    <name evidence="1" type="ORF">HPP92_018175</name>
</gene>
<protein>
    <submittedName>
        <fullName evidence="1">Uncharacterized protein</fullName>
    </submittedName>
</protein>
<evidence type="ECO:0000313" key="1">
    <source>
        <dbReference type="EMBL" id="KAG0468847.1"/>
    </source>
</evidence>
<dbReference type="Proteomes" id="UP000639772">
    <property type="component" value="Chromosome 9"/>
</dbReference>
<comment type="caution">
    <text evidence="1">The sequence shown here is derived from an EMBL/GenBank/DDBJ whole genome shotgun (WGS) entry which is preliminary data.</text>
</comment>
<proteinExistence type="predicted"/>
<organism evidence="1 2">
    <name type="scientific">Vanilla planifolia</name>
    <name type="common">Vanilla</name>
    <dbReference type="NCBI Taxonomy" id="51239"/>
    <lineage>
        <taxon>Eukaryota</taxon>
        <taxon>Viridiplantae</taxon>
        <taxon>Streptophyta</taxon>
        <taxon>Embryophyta</taxon>
        <taxon>Tracheophyta</taxon>
        <taxon>Spermatophyta</taxon>
        <taxon>Magnoliopsida</taxon>
        <taxon>Liliopsida</taxon>
        <taxon>Asparagales</taxon>
        <taxon>Orchidaceae</taxon>
        <taxon>Vanilloideae</taxon>
        <taxon>Vanilleae</taxon>
        <taxon>Vanilla</taxon>
    </lineage>
</organism>
<sequence>MMFIKTIPHKAMSLLERSKKALGAADLINSNSIKRLDNCGRQVSLEANAVHIKSLTVGKTEAR</sequence>
<evidence type="ECO:0000313" key="2">
    <source>
        <dbReference type="Proteomes" id="UP000639772"/>
    </source>
</evidence>
<accession>A0A835UP51</accession>
<name>A0A835UP51_VANPL</name>
<dbReference type="EMBL" id="JADCNM010000009">
    <property type="protein sequence ID" value="KAG0468847.1"/>
    <property type="molecule type" value="Genomic_DNA"/>
</dbReference>